<reference evidence="3 4" key="2">
    <citation type="journal article" date="2023" name="Plant Pathol.">
        <title>Dismantling and reorganizing Pseudomonas marginalis sensu#lato.</title>
        <authorList>
            <person name="Sawada H."/>
            <person name="Fujikawa T."/>
            <person name="Satou M."/>
        </authorList>
    </citation>
    <scope>NUCLEOTIDE SEQUENCE [LARGE SCALE GENOMIC DNA]</scope>
    <source>
        <strain evidence="3 4">MAFF 302046</strain>
    </source>
</reference>
<dbReference type="PANTHER" id="PTHR19308">
    <property type="entry name" value="PHOSPHATIDYLCHOLINE TRANSFER PROTEIN"/>
    <property type="match status" value="1"/>
</dbReference>
<name>A0ABT0JR25_9PSED</name>
<feature type="chain" id="PRO_5045488122" evidence="1">
    <location>
        <begin position="22"/>
        <end position="207"/>
    </location>
</feature>
<protein>
    <submittedName>
        <fullName evidence="3">START domain-containing protein</fullName>
    </submittedName>
</protein>
<dbReference type="EMBL" id="JALQCX010000082">
    <property type="protein sequence ID" value="MCK9818383.1"/>
    <property type="molecule type" value="Genomic_DNA"/>
</dbReference>
<feature type="signal peptide" evidence="1">
    <location>
        <begin position="1"/>
        <end position="21"/>
    </location>
</feature>
<gene>
    <name evidence="3" type="ORF">M1B35_30750</name>
</gene>
<dbReference type="InterPro" id="IPR002913">
    <property type="entry name" value="START_lipid-bd_dom"/>
</dbReference>
<accession>A0ABT0JR25</accession>
<dbReference type="PROSITE" id="PS50848">
    <property type="entry name" value="START"/>
    <property type="match status" value="1"/>
</dbReference>
<dbReference type="Gene3D" id="3.30.530.20">
    <property type="match status" value="1"/>
</dbReference>
<dbReference type="PANTHER" id="PTHR19308:SF14">
    <property type="entry name" value="START DOMAIN-CONTAINING PROTEIN"/>
    <property type="match status" value="1"/>
</dbReference>
<dbReference type="InterPro" id="IPR028347">
    <property type="entry name" value="START_dom_prot"/>
</dbReference>
<keyword evidence="1" id="KW-0732">Signal</keyword>
<comment type="caution">
    <text evidence="3">The sequence shown here is derived from an EMBL/GenBank/DDBJ whole genome shotgun (WGS) entry which is preliminary data.</text>
</comment>
<dbReference type="Pfam" id="PF01852">
    <property type="entry name" value="START"/>
    <property type="match status" value="1"/>
</dbReference>
<evidence type="ECO:0000259" key="2">
    <source>
        <dbReference type="PROSITE" id="PS50848"/>
    </source>
</evidence>
<dbReference type="PIRSF" id="PIRSF039033">
    <property type="entry name" value="START_dom"/>
    <property type="match status" value="1"/>
</dbReference>
<feature type="domain" description="START" evidence="2">
    <location>
        <begin position="23"/>
        <end position="203"/>
    </location>
</feature>
<organism evidence="3 4">
    <name type="scientific">Pseudomonas morbosilactucae</name>
    <dbReference type="NCBI Taxonomy" id="2938197"/>
    <lineage>
        <taxon>Bacteria</taxon>
        <taxon>Pseudomonadati</taxon>
        <taxon>Pseudomonadota</taxon>
        <taxon>Gammaproteobacteria</taxon>
        <taxon>Pseudomonadales</taxon>
        <taxon>Pseudomonadaceae</taxon>
        <taxon>Pseudomonas</taxon>
    </lineage>
</organism>
<evidence type="ECO:0000313" key="4">
    <source>
        <dbReference type="Proteomes" id="UP001155163"/>
    </source>
</evidence>
<dbReference type="CDD" id="cd08876">
    <property type="entry name" value="START_1"/>
    <property type="match status" value="1"/>
</dbReference>
<evidence type="ECO:0000256" key="1">
    <source>
        <dbReference type="SAM" id="SignalP"/>
    </source>
</evidence>
<dbReference type="InterPro" id="IPR051213">
    <property type="entry name" value="START_lipid_transfer"/>
</dbReference>
<dbReference type="Proteomes" id="UP001155163">
    <property type="component" value="Unassembled WGS sequence"/>
</dbReference>
<dbReference type="SUPFAM" id="SSF55961">
    <property type="entry name" value="Bet v1-like"/>
    <property type="match status" value="1"/>
</dbReference>
<dbReference type="InterPro" id="IPR023393">
    <property type="entry name" value="START-like_dom_sf"/>
</dbReference>
<keyword evidence="4" id="KW-1185">Reference proteome</keyword>
<reference evidence="3 4" key="1">
    <citation type="journal article" date="2022" name="Int. J. Syst. Evol. Microbiol.">
        <title>Pseudomonas aegrilactucae sp. nov. and Pseudomonas morbosilactucae sp. nov., pathogens causing bacterial rot of lettuce in Japan.</title>
        <authorList>
            <person name="Sawada H."/>
            <person name="Fujikawa T."/>
            <person name="Satou M."/>
        </authorList>
    </citation>
    <scope>NUCLEOTIDE SEQUENCE [LARGE SCALE GENOMIC DNA]</scope>
    <source>
        <strain evidence="3 4">MAFF 302046</strain>
    </source>
</reference>
<evidence type="ECO:0000313" key="3">
    <source>
        <dbReference type="EMBL" id="MCK9818383.1"/>
    </source>
</evidence>
<dbReference type="RefSeq" id="WP_268263942.1">
    <property type="nucleotide sequence ID" value="NZ_JALQCX010000082.1"/>
</dbReference>
<proteinExistence type="predicted"/>
<sequence length="207" mass="23048">MRIRSGTLALCMALLCTGAAAREDWQLAEDQDGVRVYLDQAPGSHYQRFRGVVQIRADVDTLNSLQENLRVACAWLYACKEMRLLKNDGDDTWVYLSTDLPWPAKPRDMVLWVHTERAADGSLTRHLQAVPGWVPGEPGQTRIRQLQGLWKMEPKGPGATEVTYELQAEPAGDIPAWLANRFVVDAPLVTLKTLRAVAERQASATAP</sequence>